<accession>A0ABQ9GP50</accession>
<keyword evidence="7" id="KW-0464">Manganese</keyword>
<dbReference type="Gene3D" id="3.60.21.10">
    <property type="match status" value="1"/>
</dbReference>
<keyword evidence="5" id="KW-0378">Hydrolase</keyword>
<keyword evidence="3" id="KW-0479">Metal-binding</keyword>
<dbReference type="SUPFAM" id="SSF56300">
    <property type="entry name" value="Metallo-dependent phosphatases"/>
    <property type="match status" value="1"/>
</dbReference>
<dbReference type="InterPro" id="IPR004843">
    <property type="entry name" value="Calcineurin-like_PHP"/>
</dbReference>
<dbReference type="Proteomes" id="UP001159363">
    <property type="component" value="Chromosome 9"/>
</dbReference>
<dbReference type="Pfam" id="PF08321">
    <property type="entry name" value="PPP5"/>
    <property type="match status" value="1"/>
</dbReference>
<dbReference type="SMART" id="SM00156">
    <property type="entry name" value="PP2Ac"/>
    <property type="match status" value="1"/>
</dbReference>
<evidence type="ECO:0000256" key="1">
    <source>
        <dbReference type="ARBA" id="ARBA00001936"/>
    </source>
</evidence>
<protein>
    <recommendedName>
        <fullName evidence="2">protein-serine/threonine phosphatase</fullName>
        <ecNumber evidence="2">3.1.3.16</ecNumber>
    </recommendedName>
</protein>
<dbReference type="CDD" id="cd07417">
    <property type="entry name" value="MPP_PP5_C"/>
    <property type="match status" value="1"/>
</dbReference>
<dbReference type="PRINTS" id="PR00114">
    <property type="entry name" value="STPHPHTASE"/>
</dbReference>
<dbReference type="InterPro" id="IPR006186">
    <property type="entry name" value="Ser/Thr-sp_prot-phosphatase"/>
</dbReference>
<dbReference type="PANTHER" id="PTHR45668">
    <property type="entry name" value="SERINE/THREONINE-PROTEIN PHOSPHATASE 5-RELATED"/>
    <property type="match status" value="1"/>
</dbReference>
<dbReference type="InterPro" id="IPR041753">
    <property type="entry name" value="PP5_C"/>
</dbReference>
<evidence type="ECO:0000313" key="9">
    <source>
        <dbReference type="EMBL" id="KAJ8873793.1"/>
    </source>
</evidence>
<gene>
    <name evidence="9" type="ORF">PR048_024628</name>
</gene>
<evidence type="ECO:0000256" key="5">
    <source>
        <dbReference type="ARBA" id="ARBA00022801"/>
    </source>
</evidence>
<dbReference type="InterPro" id="IPR051134">
    <property type="entry name" value="PPP_phosphatase"/>
</dbReference>
<evidence type="ECO:0000256" key="3">
    <source>
        <dbReference type="ARBA" id="ARBA00022723"/>
    </source>
</evidence>
<name>A0ABQ9GP50_9NEOP</name>
<feature type="domain" description="Serine/threonine specific protein phosphatases" evidence="8">
    <location>
        <begin position="270"/>
        <end position="546"/>
    </location>
</feature>
<evidence type="ECO:0000256" key="2">
    <source>
        <dbReference type="ARBA" id="ARBA00013081"/>
    </source>
</evidence>
<reference evidence="9 10" key="1">
    <citation type="submission" date="2023-02" db="EMBL/GenBank/DDBJ databases">
        <title>LHISI_Scaffold_Assembly.</title>
        <authorList>
            <person name="Stuart O.P."/>
            <person name="Cleave R."/>
            <person name="Magrath M.J.L."/>
            <person name="Mikheyev A.S."/>
        </authorList>
    </citation>
    <scope>NUCLEOTIDE SEQUENCE [LARGE SCALE GENOMIC DNA]</scope>
    <source>
        <strain evidence="9">Daus_M_001</strain>
        <tissue evidence="9">Leg muscle</tissue>
    </source>
</reference>
<evidence type="ECO:0000256" key="4">
    <source>
        <dbReference type="ARBA" id="ARBA00022737"/>
    </source>
</evidence>
<keyword evidence="6" id="KW-0802">TPR repeat</keyword>
<evidence type="ECO:0000256" key="7">
    <source>
        <dbReference type="ARBA" id="ARBA00023211"/>
    </source>
</evidence>
<comment type="cofactor">
    <cofactor evidence="1">
        <name>Mn(2+)</name>
        <dbReference type="ChEBI" id="CHEBI:29035"/>
    </cofactor>
</comment>
<sequence>MSSPAIQSSLTQFVDANGLLNVGDLPANILFLAEDIAHTCIVTVVLILNEVVVLLTKLQPKGKWMKKKDNLENGKLVIVMGSNLHLLRWCLTRSLHSTFCEALPPHLSVKLKLFQENYSNICLFCLKLDCADSSPWIPSSRGKKIIYGLAFMHRSASAMCTASLSCKMFLEGILNIIMLQVTKARPSDKDAKAKYAECSKIVRKIAFEKAIAVDDCKKCIADSIDLENMVIFLLLIVIEDEYAGPKLENGKVTEQFMKGLMKLYKEQGKLHRKCAYKMLLDVKQLFMSQPSLIDVSISPTDKFTVCGDIHGQFFDLMNIFELNGLPSPTNPYLFNGDFVDRGSFSVECIFTLFGFKLLYPENFFMSRGNHESQTMNQMYGFEGEVKAKYSAQMAELFTEVYNWLPLAHCLNRRVLVMHGGLFTRDDVTLDEVKKIDRNRQPPEEGVMCELLWSDPQVQPGRAPSKRGVGVQFGPDVTKKFVELNGLEYVIRSHEVKNEGYEVAHDGRCITVFSAPNYCDTMGNKGAFIILNGKDLKPQFTTYEAVPHPNVKPMAYANSLLSLLC</sequence>
<comment type="caution">
    <text evidence="9">The sequence shown here is derived from an EMBL/GenBank/DDBJ whole genome shotgun (WGS) entry which is preliminary data.</text>
</comment>
<dbReference type="EMBL" id="JARBHB010000010">
    <property type="protein sequence ID" value="KAJ8873793.1"/>
    <property type="molecule type" value="Genomic_DNA"/>
</dbReference>
<proteinExistence type="predicted"/>
<dbReference type="Pfam" id="PF00149">
    <property type="entry name" value="Metallophos"/>
    <property type="match status" value="1"/>
</dbReference>
<dbReference type="InterPro" id="IPR013235">
    <property type="entry name" value="PPP_dom"/>
</dbReference>
<dbReference type="EC" id="3.1.3.16" evidence="2"/>
<dbReference type="InterPro" id="IPR029052">
    <property type="entry name" value="Metallo-depent_PP-like"/>
</dbReference>
<dbReference type="PANTHER" id="PTHR45668:SF5">
    <property type="entry name" value="SERINE_THREONINE-PROTEIN PHOSPHATASE 5"/>
    <property type="match status" value="1"/>
</dbReference>
<evidence type="ECO:0000259" key="8">
    <source>
        <dbReference type="SMART" id="SM00156"/>
    </source>
</evidence>
<organism evidence="9 10">
    <name type="scientific">Dryococelus australis</name>
    <dbReference type="NCBI Taxonomy" id="614101"/>
    <lineage>
        <taxon>Eukaryota</taxon>
        <taxon>Metazoa</taxon>
        <taxon>Ecdysozoa</taxon>
        <taxon>Arthropoda</taxon>
        <taxon>Hexapoda</taxon>
        <taxon>Insecta</taxon>
        <taxon>Pterygota</taxon>
        <taxon>Neoptera</taxon>
        <taxon>Polyneoptera</taxon>
        <taxon>Phasmatodea</taxon>
        <taxon>Verophasmatodea</taxon>
        <taxon>Anareolatae</taxon>
        <taxon>Phasmatidae</taxon>
        <taxon>Eurycanthinae</taxon>
        <taxon>Dryococelus</taxon>
    </lineage>
</organism>
<keyword evidence="4" id="KW-0677">Repeat</keyword>
<evidence type="ECO:0000313" key="10">
    <source>
        <dbReference type="Proteomes" id="UP001159363"/>
    </source>
</evidence>
<keyword evidence="10" id="KW-1185">Reference proteome</keyword>
<evidence type="ECO:0000256" key="6">
    <source>
        <dbReference type="ARBA" id="ARBA00022803"/>
    </source>
</evidence>